<dbReference type="EMBL" id="UYRU01072127">
    <property type="protein sequence ID" value="VDN21854.1"/>
    <property type="molecule type" value="Genomic_DNA"/>
</dbReference>
<dbReference type="GO" id="GO:0007156">
    <property type="term" value="P:homophilic cell adhesion via plasma membrane adhesion molecules"/>
    <property type="evidence" value="ECO:0007669"/>
    <property type="project" value="InterPro"/>
</dbReference>
<evidence type="ECO:0000313" key="12">
    <source>
        <dbReference type="EMBL" id="VDN21854.1"/>
    </source>
</evidence>
<dbReference type="SMART" id="SM00112">
    <property type="entry name" value="CA"/>
    <property type="match status" value="2"/>
</dbReference>
<proteinExistence type="predicted"/>
<evidence type="ECO:0000256" key="10">
    <source>
        <dbReference type="SAM" id="MobiDB-lite"/>
    </source>
</evidence>
<dbReference type="GO" id="GO:0005886">
    <property type="term" value="C:plasma membrane"/>
    <property type="evidence" value="ECO:0007669"/>
    <property type="project" value="InterPro"/>
</dbReference>
<feature type="domain" description="Cadherin" evidence="11">
    <location>
        <begin position="293"/>
        <end position="382"/>
    </location>
</feature>
<dbReference type="PANTHER" id="PTHR24028">
    <property type="entry name" value="CADHERIN-87A"/>
    <property type="match status" value="1"/>
</dbReference>
<dbReference type="SUPFAM" id="SSF49313">
    <property type="entry name" value="Cadherin-like"/>
    <property type="match status" value="4"/>
</dbReference>
<name>A0A3P7LXX5_DIBLA</name>
<keyword evidence="3" id="KW-0732">Signal</keyword>
<evidence type="ECO:0000256" key="8">
    <source>
        <dbReference type="ARBA" id="ARBA00023180"/>
    </source>
</evidence>
<dbReference type="InterPro" id="IPR015919">
    <property type="entry name" value="Cadherin-like_sf"/>
</dbReference>
<dbReference type="PRINTS" id="PR00205">
    <property type="entry name" value="CADHERIN"/>
</dbReference>
<evidence type="ECO:0000256" key="5">
    <source>
        <dbReference type="ARBA" id="ARBA00022837"/>
    </source>
</evidence>
<keyword evidence="2" id="KW-0812">Transmembrane</keyword>
<dbReference type="Gene3D" id="2.60.40.60">
    <property type="entry name" value="Cadherins"/>
    <property type="match status" value="4"/>
</dbReference>
<dbReference type="GO" id="GO:0005509">
    <property type="term" value="F:calcium ion binding"/>
    <property type="evidence" value="ECO:0007669"/>
    <property type="project" value="UniProtKB-UniRule"/>
</dbReference>
<comment type="subcellular location">
    <subcellularLocation>
        <location evidence="1">Membrane</location>
        <topology evidence="1">Single-pass membrane protein</topology>
    </subcellularLocation>
</comment>
<keyword evidence="5 9" id="KW-0106">Calcium</keyword>
<feature type="domain" description="Cadherin" evidence="11">
    <location>
        <begin position="21"/>
        <end position="124"/>
    </location>
</feature>
<dbReference type="PROSITE" id="PS00232">
    <property type="entry name" value="CADHERIN_1"/>
    <property type="match status" value="2"/>
</dbReference>
<feature type="domain" description="Cadherin" evidence="11">
    <location>
        <begin position="125"/>
        <end position="235"/>
    </location>
</feature>
<evidence type="ECO:0000256" key="9">
    <source>
        <dbReference type="PROSITE-ProRule" id="PRU00043"/>
    </source>
</evidence>
<evidence type="ECO:0000256" key="1">
    <source>
        <dbReference type="ARBA" id="ARBA00004167"/>
    </source>
</evidence>
<organism evidence="12 13">
    <name type="scientific">Dibothriocephalus latus</name>
    <name type="common">Fish tapeworm</name>
    <name type="synonym">Diphyllobothrium latum</name>
    <dbReference type="NCBI Taxonomy" id="60516"/>
    <lineage>
        <taxon>Eukaryota</taxon>
        <taxon>Metazoa</taxon>
        <taxon>Spiralia</taxon>
        <taxon>Lophotrochozoa</taxon>
        <taxon>Platyhelminthes</taxon>
        <taxon>Cestoda</taxon>
        <taxon>Eucestoda</taxon>
        <taxon>Diphyllobothriidea</taxon>
        <taxon>Diphyllobothriidae</taxon>
        <taxon>Dibothriocephalus</taxon>
    </lineage>
</organism>
<keyword evidence="8" id="KW-0325">Glycoprotein</keyword>
<evidence type="ECO:0000313" key="13">
    <source>
        <dbReference type="Proteomes" id="UP000281553"/>
    </source>
</evidence>
<dbReference type="Pfam" id="PF00028">
    <property type="entry name" value="Cadherin"/>
    <property type="match status" value="2"/>
</dbReference>
<dbReference type="Proteomes" id="UP000281553">
    <property type="component" value="Unassembled WGS sequence"/>
</dbReference>
<evidence type="ECO:0000256" key="2">
    <source>
        <dbReference type="ARBA" id="ARBA00022692"/>
    </source>
</evidence>
<dbReference type="FunFam" id="2.60.40.60:FF:000033">
    <property type="entry name" value="FAT atypical cadherin 1"/>
    <property type="match status" value="1"/>
</dbReference>
<keyword evidence="6" id="KW-1133">Transmembrane helix</keyword>
<keyword evidence="4" id="KW-0677">Repeat</keyword>
<evidence type="ECO:0000256" key="4">
    <source>
        <dbReference type="ARBA" id="ARBA00022737"/>
    </source>
</evidence>
<accession>A0A3P7LXX5</accession>
<evidence type="ECO:0000259" key="11">
    <source>
        <dbReference type="PROSITE" id="PS50268"/>
    </source>
</evidence>
<feature type="compositionally biased region" description="Low complexity" evidence="10">
    <location>
        <begin position="340"/>
        <end position="353"/>
    </location>
</feature>
<evidence type="ECO:0000256" key="7">
    <source>
        <dbReference type="ARBA" id="ARBA00023136"/>
    </source>
</evidence>
<dbReference type="OrthoDB" id="6252479at2759"/>
<feature type="region of interest" description="Disordered" evidence="10">
    <location>
        <begin position="336"/>
        <end position="356"/>
    </location>
</feature>
<dbReference type="AlphaFoldDB" id="A0A3P7LXX5"/>
<evidence type="ECO:0000256" key="3">
    <source>
        <dbReference type="ARBA" id="ARBA00022729"/>
    </source>
</evidence>
<dbReference type="InterPro" id="IPR050174">
    <property type="entry name" value="Protocadherin/Cadherin-CA"/>
</dbReference>
<dbReference type="InterPro" id="IPR002126">
    <property type="entry name" value="Cadherin-like_dom"/>
</dbReference>
<dbReference type="InterPro" id="IPR020894">
    <property type="entry name" value="Cadherin_CS"/>
</dbReference>
<keyword evidence="7" id="KW-0472">Membrane</keyword>
<dbReference type="PROSITE" id="PS50268">
    <property type="entry name" value="CADHERIN_2"/>
    <property type="match status" value="4"/>
</dbReference>
<dbReference type="PANTHER" id="PTHR24028:SF146">
    <property type="entry name" value="CADHERIN 96CB, ISOFORM D-RELATED"/>
    <property type="match status" value="1"/>
</dbReference>
<sequence>MASVNLTINVVDINDNQPTFGAPMQKVSFPENSPIGRLQPLRPATDADIDPANRIQRYRLTEPTDTFTLDQSHLPAIRLRSNRPLDREHIANYSAVLEACDREYCAKCQLFIEIEDENDNSPQFERSQYSETLLEDIPVGSVILRLNATDADSGERAQVVYSLHESADPDLAETFEVANNGEIRLRRPLDAQVRAEYRFRVVACDMVATFCSGDANSTAEVVLTVEDINDHRPIIESSTNLYTLRTSRVFDAERETIVTTTIKCRDSGSPPQSSFRVVTLRILDVNEFPPVFSPRVLHMQVSENSPAGLEVAKLTATDQDDQSQLRYALLPIPHSTGPTYDSNSDLGSDSSSSYGGGDAGANAGINRHFVLDPNSGFLRTSRVSLASCLSLSIFL</sequence>
<evidence type="ECO:0000256" key="6">
    <source>
        <dbReference type="ARBA" id="ARBA00022989"/>
    </source>
</evidence>
<keyword evidence="13" id="KW-1185">Reference proteome</keyword>
<dbReference type="CDD" id="cd11304">
    <property type="entry name" value="Cadherin_repeat"/>
    <property type="match status" value="3"/>
</dbReference>
<protein>
    <recommendedName>
        <fullName evidence="11">Cadherin domain-containing protein</fullName>
    </recommendedName>
</protein>
<reference evidence="12 13" key="1">
    <citation type="submission" date="2018-11" db="EMBL/GenBank/DDBJ databases">
        <authorList>
            <consortium name="Pathogen Informatics"/>
        </authorList>
    </citation>
    <scope>NUCLEOTIDE SEQUENCE [LARGE SCALE GENOMIC DNA]</scope>
</reference>
<gene>
    <name evidence="12" type="ORF">DILT_LOCUS13924</name>
</gene>
<feature type="domain" description="Cadherin" evidence="11">
    <location>
        <begin position="235"/>
        <end position="292"/>
    </location>
</feature>